<evidence type="ECO:0000313" key="3">
    <source>
        <dbReference type="Proteomes" id="UP000321196"/>
    </source>
</evidence>
<dbReference type="Gene3D" id="3.40.960.10">
    <property type="entry name" value="VSR Endonuclease"/>
    <property type="match status" value="1"/>
</dbReference>
<dbReference type="Pfam" id="PF04480">
    <property type="entry name" value="DUF559"/>
    <property type="match status" value="1"/>
</dbReference>
<name>A0A5C8HT05_9MICO</name>
<dbReference type="EMBL" id="VRSW01000001">
    <property type="protein sequence ID" value="TXK06193.1"/>
    <property type="molecule type" value="Genomic_DNA"/>
</dbReference>
<dbReference type="Proteomes" id="UP000321196">
    <property type="component" value="Unassembled WGS sequence"/>
</dbReference>
<feature type="domain" description="DUF559" evidence="1">
    <location>
        <begin position="215"/>
        <end position="271"/>
    </location>
</feature>
<dbReference type="OrthoDB" id="2594539at2"/>
<dbReference type="InterPro" id="IPR007569">
    <property type="entry name" value="DUF559"/>
</dbReference>
<reference evidence="2 3" key="1">
    <citation type="submission" date="2019-08" db="EMBL/GenBank/DDBJ databases">
        <authorList>
            <person name="Dong K."/>
        </authorList>
    </citation>
    <scope>NUCLEOTIDE SEQUENCE [LARGE SCALE GENOMIC DNA]</scope>
    <source>
        <strain evidence="2 3">M4-8</strain>
    </source>
</reference>
<organism evidence="2 3">
    <name type="scientific">Microbacterium mitrae</name>
    <dbReference type="NCBI Taxonomy" id="664640"/>
    <lineage>
        <taxon>Bacteria</taxon>
        <taxon>Bacillati</taxon>
        <taxon>Actinomycetota</taxon>
        <taxon>Actinomycetes</taxon>
        <taxon>Micrococcales</taxon>
        <taxon>Microbacteriaceae</taxon>
        <taxon>Microbacterium</taxon>
    </lineage>
</organism>
<dbReference type="AlphaFoldDB" id="A0A5C8HT05"/>
<proteinExistence type="predicted"/>
<dbReference type="RefSeq" id="WP_147825002.1">
    <property type="nucleotide sequence ID" value="NZ_BAAARG010000001.1"/>
</dbReference>
<protein>
    <submittedName>
        <fullName evidence="2">DUF559 domain-containing protein</fullName>
    </submittedName>
</protein>
<sequence>MDLMAWIAARGGVAHRRDALRRGATDGTIRRAILDGSVRVVRRQWLVQADATAELVLAASRGARLACLSVALIRGWWIPDGVSIKPHLSLPPHATDRSRADDGCVRHWDEPLTPFGAYDLVEPSIDALRHVAMCLPMDDALAVWESAIRQEELDPASLALIPWKNTRAAQLAAECTGLPDSGLETRFVTRIRRRGVQVVQQAWIAGRPVDGLIGEWLVVQLDGQEHHAAAPERARDAALDAELTLRGYTVLRFTYAQVIHHWPATERTVLRAMAAGLHLRPRRAA</sequence>
<gene>
    <name evidence="2" type="ORF">FVP60_04335</name>
</gene>
<evidence type="ECO:0000313" key="2">
    <source>
        <dbReference type="EMBL" id="TXK06193.1"/>
    </source>
</evidence>
<accession>A0A5C8HT05</accession>
<keyword evidence="3" id="KW-1185">Reference proteome</keyword>
<evidence type="ECO:0000259" key="1">
    <source>
        <dbReference type="Pfam" id="PF04480"/>
    </source>
</evidence>
<comment type="caution">
    <text evidence="2">The sequence shown here is derived from an EMBL/GenBank/DDBJ whole genome shotgun (WGS) entry which is preliminary data.</text>
</comment>